<feature type="domain" description="Glycosyltransferase subfamily 4-like N-terminal" evidence="1">
    <location>
        <begin position="45"/>
        <end position="239"/>
    </location>
</feature>
<evidence type="ECO:0000313" key="3">
    <source>
        <dbReference type="Proteomes" id="UP000676506"/>
    </source>
</evidence>
<dbReference type="SUPFAM" id="SSF53756">
    <property type="entry name" value="UDP-Glycosyltransferase/glycogen phosphorylase"/>
    <property type="match status" value="1"/>
</dbReference>
<sequence length="437" mass="47992">MTIWSASAVQAANCAGVALARQAVPPSPADTVRVALFPDSYHEANGVARTFRTLTDVARRRQLPLLIVRCGSAGAGQPPVAGPQCDGSITAVELQRGGWSFPLDADLNFDLWLWRYAREVREQVRAFRPQVIHVTGPSDIGQLGVYVAKSLHLPLVMSWHTNLHEYAGQRWSRLLDYAFVSPLVRERTSLWAETQSLWATMKFYEYADVCLAPNPELVKLVARMTGKPTYLMQRGIDPEAFHPAYRTRPLDAPVVRIGFVGRLSTEKNVRFLAELERRLLSQGLTHIEFRIVGAGSERDWLAANLQTATFAGVQRGVALACEYADFDIFVFPSRTDTYGNVVLEAAASGVPCVVTGDGGPKFLVDHGQSGWVASDDDAFVAAVADLVRWPEHRHRMRAAARAQASRASWEAVLDEVCLAYGVACGMTSAVVAKSQLI</sequence>
<keyword evidence="2" id="KW-0328">Glycosyltransferase</keyword>
<dbReference type="GO" id="GO:0016757">
    <property type="term" value="F:glycosyltransferase activity"/>
    <property type="evidence" value="ECO:0007669"/>
    <property type="project" value="UniProtKB-KW"/>
</dbReference>
<dbReference type="PANTHER" id="PTHR45947">
    <property type="entry name" value="SULFOQUINOVOSYL TRANSFERASE SQD2"/>
    <property type="match status" value="1"/>
</dbReference>
<dbReference type="EC" id="2.4.-.-" evidence="2"/>
<keyword evidence="3" id="KW-1185">Reference proteome</keyword>
<gene>
    <name evidence="2" type="ORF">J8C06_11825</name>
</gene>
<organism evidence="2 3">
    <name type="scientific">Chloracidobacterium validum</name>
    <dbReference type="NCBI Taxonomy" id="2821543"/>
    <lineage>
        <taxon>Bacteria</taxon>
        <taxon>Pseudomonadati</taxon>
        <taxon>Acidobacteriota</taxon>
        <taxon>Terriglobia</taxon>
        <taxon>Terriglobales</taxon>
        <taxon>Acidobacteriaceae</taxon>
        <taxon>Chloracidobacterium</taxon>
    </lineage>
</organism>
<accession>A0ABX8BEN6</accession>
<reference evidence="2 3" key="1">
    <citation type="submission" date="2021-03" db="EMBL/GenBank/DDBJ databases">
        <title>Genomic and phenotypic characterization of Chloracidobacterium isolates provides evidence for multiple species.</title>
        <authorList>
            <person name="Saini M.K."/>
            <person name="Costas A.M.G."/>
            <person name="Tank M."/>
            <person name="Bryant D.A."/>
        </authorList>
    </citation>
    <scope>NUCLEOTIDE SEQUENCE [LARGE SCALE GENOMIC DNA]</scope>
    <source>
        <strain evidence="2 3">BV2-C</strain>
    </source>
</reference>
<evidence type="ECO:0000259" key="1">
    <source>
        <dbReference type="Pfam" id="PF13439"/>
    </source>
</evidence>
<dbReference type="PANTHER" id="PTHR45947:SF3">
    <property type="entry name" value="SULFOQUINOVOSYL TRANSFERASE SQD2"/>
    <property type="match status" value="1"/>
</dbReference>
<dbReference type="Proteomes" id="UP000676506">
    <property type="component" value="Chromosome 2"/>
</dbReference>
<dbReference type="EMBL" id="CP072649">
    <property type="protein sequence ID" value="QUW04476.1"/>
    <property type="molecule type" value="Genomic_DNA"/>
</dbReference>
<dbReference type="InterPro" id="IPR028098">
    <property type="entry name" value="Glyco_trans_4-like_N"/>
</dbReference>
<dbReference type="Gene3D" id="3.40.50.2000">
    <property type="entry name" value="Glycogen Phosphorylase B"/>
    <property type="match status" value="2"/>
</dbReference>
<protein>
    <submittedName>
        <fullName evidence="2">Glycosyltransferase</fullName>
        <ecNumber evidence="2">2.4.-.-</ecNumber>
    </submittedName>
</protein>
<dbReference type="RefSeq" id="WP_211430365.1">
    <property type="nucleotide sequence ID" value="NZ_CP072649.1"/>
</dbReference>
<proteinExistence type="predicted"/>
<name>A0ABX8BEN6_9BACT</name>
<dbReference type="Pfam" id="PF13439">
    <property type="entry name" value="Glyco_transf_4"/>
    <property type="match status" value="1"/>
</dbReference>
<dbReference type="InterPro" id="IPR050194">
    <property type="entry name" value="Glycosyltransferase_grp1"/>
</dbReference>
<evidence type="ECO:0000313" key="2">
    <source>
        <dbReference type="EMBL" id="QUW04476.1"/>
    </source>
</evidence>
<dbReference type="Pfam" id="PF13692">
    <property type="entry name" value="Glyco_trans_1_4"/>
    <property type="match status" value="1"/>
</dbReference>
<keyword evidence="2" id="KW-0808">Transferase</keyword>